<gene>
    <name evidence="4" type="primary">LOC111444812</name>
</gene>
<evidence type="ECO:0000313" key="3">
    <source>
        <dbReference type="Proteomes" id="UP000504609"/>
    </source>
</evidence>
<dbReference type="InterPro" id="IPR014729">
    <property type="entry name" value="Rossmann-like_a/b/a_fold"/>
</dbReference>
<dbReference type="PANTHER" id="PTHR47867">
    <property type="entry name" value="ADENINE NUCLEOTIDE ALPHA HYDROLASES-LIKE SUPERFAMILY PROTEIN"/>
    <property type="match status" value="1"/>
</dbReference>
<dbReference type="Gene3D" id="3.40.50.620">
    <property type="entry name" value="HUPs"/>
    <property type="match status" value="1"/>
</dbReference>
<sequence>MGGGRITTNTTTASNTTPKKVMVVVDPTRESAAALQYSLSHAVIDCDEVILLHVDNPNTWKNAITTFLKRPNGGPANSHAAATPTDNAASGAGGGGPTDVDFLKEMKKVCNVARPELKVRMARVELEGKDKAAMIMAQTKALDIDLLVIGQRRSLSTAILGYKRAGVAKMLDTAEYLIENSNCTCVAVQKKGQNAGYLLNTKTHRNFWLLA</sequence>
<proteinExistence type="predicted"/>
<dbReference type="InterPro" id="IPR006016">
    <property type="entry name" value="UspA"/>
</dbReference>
<dbReference type="Proteomes" id="UP000504609">
    <property type="component" value="Unplaced"/>
</dbReference>
<dbReference type="Pfam" id="PF00582">
    <property type="entry name" value="Usp"/>
    <property type="match status" value="1"/>
</dbReference>
<dbReference type="PANTHER" id="PTHR47867:SF1">
    <property type="entry name" value="ADENINE NUCLEOTIDE ALPHA HYDROLASES-LIKE SUPERFAMILY PROTEIN"/>
    <property type="match status" value="1"/>
</dbReference>
<accession>A0A6J1FDQ7</accession>
<name>A0A6J1FDQ7_CUCMO</name>
<organism evidence="3 4">
    <name type="scientific">Cucurbita moschata</name>
    <name type="common">Winter crookneck squash</name>
    <name type="synonym">Cucurbita pepo var. moschata</name>
    <dbReference type="NCBI Taxonomy" id="3662"/>
    <lineage>
        <taxon>Eukaryota</taxon>
        <taxon>Viridiplantae</taxon>
        <taxon>Streptophyta</taxon>
        <taxon>Embryophyta</taxon>
        <taxon>Tracheophyta</taxon>
        <taxon>Spermatophyta</taxon>
        <taxon>Magnoliopsida</taxon>
        <taxon>eudicotyledons</taxon>
        <taxon>Gunneridae</taxon>
        <taxon>Pentapetalae</taxon>
        <taxon>rosids</taxon>
        <taxon>fabids</taxon>
        <taxon>Cucurbitales</taxon>
        <taxon>Cucurbitaceae</taxon>
        <taxon>Cucurbiteae</taxon>
        <taxon>Cucurbita</taxon>
    </lineage>
</organism>
<dbReference type="RefSeq" id="XP_022938646.1">
    <property type="nucleotide sequence ID" value="XM_023082878.1"/>
</dbReference>
<dbReference type="SUPFAM" id="SSF52402">
    <property type="entry name" value="Adenine nucleotide alpha hydrolases-like"/>
    <property type="match status" value="1"/>
</dbReference>
<dbReference type="GeneID" id="111444812"/>
<keyword evidence="3" id="KW-1185">Reference proteome</keyword>
<protein>
    <submittedName>
        <fullName evidence="4">Uncharacterized protein LOC111444812</fullName>
    </submittedName>
</protein>
<reference evidence="4" key="1">
    <citation type="submission" date="2025-08" db="UniProtKB">
        <authorList>
            <consortium name="RefSeq"/>
        </authorList>
    </citation>
    <scope>IDENTIFICATION</scope>
    <source>
        <tissue evidence="4">Young leaves</tissue>
    </source>
</reference>
<feature type="region of interest" description="Disordered" evidence="1">
    <location>
        <begin position="74"/>
        <end position="94"/>
    </location>
</feature>
<feature type="domain" description="UspA" evidence="2">
    <location>
        <begin position="19"/>
        <end position="188"/>
    </location>
</feature>
<evidence type="ECO:0000259" key="2">
    <source>
        <dbReference type="Pfam" id="PF00582"/>
    </source>
</evidence>
<evidence type="ECO:0000313" key="4">
    <source>
        <dbReference type="RefSeq" id="XP_022938646.1"/>
    </source>
</evidence>
<dbReference type="KEGG" id="cmos:111444812"/>
<evidence type="ECO:0000256" key="1">
    <source>
        <dbReference type="SAM" id="MobiDB-lite"/>
    </source>
</evidence>
<dbReference type="AlphaFoldDB" id="A0A6J1FDQ7"/>